<dbReference type="EMBL" id="UYSU01000211">
    <property type="protein sequence ID" value="VDL85429.1"/>
    <property type="molecule type" value="Genomic_DNA"/>
</dbReference>
<sequence length="75" mass="8429">MWRGVLGPLGLTGFYDNGLLLLQTGTEHRLILTNTFFCLLMQQKATWVHPGRDTGTYWIISSSGGVTVRTCWRQG</sequence>
<evidence type="ECO:0000313" key="3">
    <source>
        <dbReference type="WBParaSite" id="SSLN_0000034701-mRNA-1"/>
    </source>
</evidence>
<reference evidence="3" key="1">
    <citation type="submission" date="2016-06" db="UniProtKB">
        <authorList>
            <consortium name="WormBaseParasite"/>
        </authorList>
    </citation>
    <scope>IDENTIFICATION</scope>
</reference>
<protein>
    <submittedName>
        <fullName evidence="3">Secreted protein</fullName>
    </submittedName>
</protein>
<dbReference type="WBParaSite" id="SSLN_0000034701-mRNA-1">
    <property type="protein sequence ID" value="SSLN_0000034701-mRNA-1"/>
    <property type="gene ID" value="SSLN_0000034701"/>
</dbReference>
<evidence type="ECO:0000313" key="1">
    <source>
        <dbReference type="EMBL" id="VDL85429.1"/>
    </source>
</evidence>
<organism evidence="3">
    <name type="scientific">Schistocephalus solidus</name>
    <name type="common">Tapeworm</name>
    <dbReference type="NCBI Taxonomy" id="70667"/>
    <lineage>
        <taxon>Eukaryota</taxon>
        <taxon>Metazoa</taxon>
        <taxon>Spiralia</taxon>
        <taxon>Lophotrochozoa</taxon>
        <taxon>Platyhelminthes</taxon>
        <taxon>Cestoda</taxon>
        <taxon>Eucestoda</taxon>
        <taxon>Diphyllobothriidea</taxon>
        <taxon>Diphyllobothriidae</taxon>
        <taxon>Schistocephalus</taxon>
    </lineage>
</organism>
<keyword evidence="2" id="KW-1185">Reference proteome</keyword>
<proteinExistence type="predicted"/>
<evidence type="ECO:0000313" key="2">
    <source>
        <dbReference type="Proteomes" id="UP000275846"/>
    </source>
</evidence>
<reference evidence="1 2" key="2">
    <citation type="submission" date="2018-11" db="EMBL/GenBank/DDBJ databases">
        <authorList>
            <consortium name="Pathogen Informatics"/>
        </authorList>
    </citation>
    <scope>NUCLEOTIDE SEQUENCE [LARGE SCALE GENOMIC DNA]</scope>
    <source>
        <strain evidence="1 2">NST_G2</strain>
    </source>
</reference>
<accession>A0A183S7Y2</accession>
<name>A0A183S7Y2_SCHSO</name>
<dbReference type="Proteomes" id="UP000275846">
    <property type="component" value="Unassembled WGS sequence"/>
</dbReference>
<gene>
    <name evidence="1" type="ORF">SSLN_LOCUS330</name>
</gene>
<dbReference type="AlphaFoldDB" id="A0A183S7Y2"/>